<keyword evidence="3" id="KW-1185">Reference proteome</keyword>
<reference evidence="3" key="1">
    <citation type="journal article" date="2019" name="Int. J. Syst. Evol. Microbiol.">
        <title>The Global Catalogue of Microorganisms (GCM) 10K type strain sequencing project: providing services to taxonomists for standard genome sequencing and annotation.</title>
        <authorList>
            <consortium name="The Broad Institute Genomics Platform"/>
            <consortium name="The Broad Institute Genome Sequencing Center for Infectious Disease"/>
            <person name="Wu L."/>
            <person name="Ma J."/>
        </authorList>
    </citation>
    <scope>NUCLEOTIDE SEQUENCE [LARGE SCALE GENOMIC DNA]</scope>
    <source>
        <strain evidence="3">CCTCC AB 2013263</strain>
    </source>
</reference>
<name>A0ABV8AA74_9DEIO</name>
<feature type="transmembrane region" description="Helical" evidence="1">
    <location>
        <begin position="6"/>
        <end position="23"/>
    </location>
</feature>
<evidence type="ECO:0000313" key="2">
    <source>
        <dbReference type="EMBL" id="MFC3861092.1"/>
    </source>
</evidence>
<feature type="transmembrane region" description="Helical" evidence="1">
    <location>
        <begin position="70"/>
        <end position="91"/>
    </location>
</feature>
<proteinExistence type="predicted"/>
<dbReference type="EMBL" id="JBHRZF010000120">
    <property type="protein sequence ID" value="MFC3861092.1"/>
    <property type="molecule type" value="Genomic_DNA"/>
</dbReference>
<keyword evidence="1" id="KW-0472">Membrane</keyword>
<comment type="caution">
    <text evidence="2">The sequence shown here is derived from an EMBL/GenBank/DDBJ whole genome shotgun (WGS) entry which is preliminary data.</text>
</comment>
<dbReference type="Proteomes" id="UP001595748">
    <property type="component" value="Unassembled WGS sequence"/>
</dbReference>
<protein>
    <submittedName>
        <fullName evidence="2">Uncharacterized protein</fullName>
    </submittedName>
</protein>
<keyword evidence="1" id="KW-1133">Transmembrane helix</keyword>
<gene>
    <name evidence="2" type="ORF">ACFOPQ_10005</name>
</gene>
<sequence length="94" mass="11265">MPVTTALMPLLGFFLALLAYWCWSHAREAHVDATLQKRLWEHSKYQQEFKKATPLEISERFQSERRKYRLWAFLAFMLALLCFAYTGYHFMRVG</sequence>
<evidence type="ECO:0000313" key="3">
    <source>
        <dbReference type="Proteomes" id="UP001595748"/>
    </source>
</evidence>
<evidence type="ECO:0000256" key="1">
    <source>
        <dbReference type="SAM" id="Phobius"/>
    </source>
</evidence>
<accession>A0ABV8AA74</accession>
<organism evidence="2 3">
    <name type="scientific">Deinococcus antarcticus</name>
    <dbReference type="NCBI Taxonomy" id="1298767"/>
    <lineage>
        <taxon>Bacteria</taxon>
        <taxon>Thermotogati</taxon>
        <taxon>Deinococcota</taxon>
        <taxon>Deinococci</taxon>
        <taxon>Deinococcales</taxon>
        <taxon>Deinococcaceae</taxon>
        <taxon>Deinococcus</taxon>
    </lineage>
</organism>
<keyword evidence="1" id="KW-0812">Transmembrane</keyword>
<dbReference type="RefSeq" id="WP_380077652.1">
    <property type="nucleotide sequence ID" value="NZ_JBHRZF010000120.1"/>
</dbReference>